<protein>
    <recommendedName>
        <fullName evidence="3 8">Cysteine desulfurase</fullName>
        <ecNumber evidence="3 8">2.8.1.7</ecNumber>
    </recommendedName>
</protein>
<evidence type="ECO:0000256" key="7">
    <source>
        <dbReference type="RuleBase" id="RU004504"/>
    </source>
</evidence>
<accession>A0A0R1SF05</accession>
<dbReference type="InterPro" id="IPR015424">
    <property type="entry name" value="PyrdxlP-dep_Trfase"/>
</dbReference>
<dbReference type="InterPro" id="IPR010970">
    <property type="entry name" value="Cys_dSase_SufS"/>
</dbReference>
<keyword evidence="10" id="KW-0456">Lyase</keyword>
<name>A0A0R1SF05_9LACO</name>
<evidence type="ECO:0000256" key="3">
    <source>
        <dbReference type="ARBA" id="ARBA00012239"/>
    </source>
</evidence>
<sequence length="412" mass="45972">MDNKTNQWREDFPILNQKVNDENLVYLDNAATTQKPQAIINDIDKFYQHDNANVHRGVHTLAERSTEQFEAARVKIQKFINAQHSDEIIYTKGTTDALNIIARSFGEENIHEGDEIVISYLEHHSNLIPWQQLAIKKHATLKYIELDKDGFVDLEDAKKKITDKTKIVSIAHVSNVLGVINPVKELASLAHMHGAVMVVDGAQSVPHMPVDVQDLDCDFLAFSGHKMLGPTGIGVLYGKEALLNAMPPVDYGGEMINFVHLYETSWNDLPWKFEAGTPNIAGAIVLGDAVDYLEKIGMQNIFDYENKLVAYVLPKLLKIDDLIVYGPHDPKKHTSVISFNLKDLHPHDLATGLDMEGVAVRAGHHCAQPLMGYLGVNATARASFYFYNTVEDADTLVKSIVATKEFFKNGTV</sequence>
<keyword evidence="11" id="KW-1185">Reference proteome</keyword>
<dbReference type="eggNOG" id="COG0520">
    <property type="taxonomic scope" value="Bacteria"/>
</dbReference>
<evidence type="ECO:0000256" key="6">
    <source>
        <dbReference type="ARBA" id="ARBA00050776"/>
    </source>
</evidence>
<dbReference type="NCBIfam" id="TIGR01979">
    <property type="entry name" value="sufS"/>
    <property type="match status" value="1"/>
</dbReference>
<dbReference type="InterPro" id="IPR000192">
    <property type="entry name" value="Aminotrans_V_dom"/>
</dbReference>
<dbReference type="Gene3D" id="3.90.1150.10">
    <property type="entry name" value="Aspartate Aminotransferase, domain 1"/>
    <property type="match status" value="1"/>
</dbReference>
<evidence type="ECO:0000259" key="9">
    <source>
        <dbReference type="Pfam" id="PF00266"/>
    </source>
</evidence>
<comment type="cofactor">
    <cofactor evidence="1 7">
        <name>pyridoxal 5'-phosphate</name>
        <dbReference type="ChEBI" id="CHEBI:597326"/>
    </cofactor>
</comment>
<dbReference type="PANTHER" id="PTHR43586:SF8">
    <property type="entry name" value="CYSTEINE DESULFURASE 1, CHLOROPLASTIC"/>
    <property type="match status" value="1"/>
</dbReference>
<dbReference type="AlphaFoldDB" id="A0A0R1SF05"/>
<dbReference type="SUPFAM" id="SSF53383">
    <property type="entry name" value="PLP-dependent transferases"/>
    <property type="match status" value="1"/>
</dbReference>
<gene>
    <name evidence="10" type="ORF">FC27_GL001391</name>
</gene>
<evidence type="ECO:0000256" key="2">
    <source>
        <dbReference type="ARBA" id="ARBA00010447"/>
    </source>
</evidence>
<evidence type="ECO:0000256" key="8">
    <source>
        <dbReference type="RuleBase" id="RU004506"/>
    </source>
</evidence>
<reference evidence="10 11" key="1">
    <citation type="journal article" date="2015" name="Genome Announc.">
        <title>Expanding the biotechnology potential of lactobacilli through comparative genomics of 213 strains and associated genera.</title>
        <authorList>
            <person name="Sun Z."/>
            <person name="Harris H.M."/>
            <person name="McCann A."/>
            <person name="Guo C."/>
            <person name="Argimon S."/>
            <person name="Zhang W."/>
            <person name="Yang X."/>
            <person name="Jeffery I.B."/>
            <person name="Cooney J.C."/>
            <person name="Kagawa T.F."/>
            <person name="Liu W."/>
            <person name="Song Y."/>
            <person name="Salvetti E."/>
            <person name="Wrobel A."/>
            <person name="Rasinkangas P."/>
            <person name="Parkhill J."/>
            <person name="Rea M.C."/>
            <person name="O'Sullivan O."/>
            <person name="Ritari J."/>
            <person name="Douillard F.P."/>
            <person name="Paul Ross R."/>
            <person name="Yang R."/>
            <person name="Briner A.E."/>
            <person name="Felis G.E."/>
            <person name="de Vos W.M."/>
            <person name="Barrangou R."/>
            <person name="Klaenhammer T.R."/>
            <person name="Caufield P.W."/>
            <person name="Cui Y."/>
            <person name="Zhang H."/>
            <person name="O'Toole P.W."/>
        </authorList>
    </citation>
    <scope>NUCLEOTIDE SEQUENCE [LARGE SCALE GENOMIC DNA]</scope>
    <source>
        <strain evidence="10 11">DSM 14857</strain>
    </source>
</reference>
<dbReference type="GO" id="GO:0031071">
    <property type="term" value="F:cysteine desulfurase activity"/>
    <property type="evidence" value="ECO:0007669"/>
    <property type="project" value="UniProtKB-UniRule"/>
</dbReference>
<dbReference type="Gene3D" id="3.40.640.10">
    <property type="entry name" value="Type I PLP-dependent aspartate aminotransferase-like (Major domain)"/>
    <property type="match status" value="1"/>
</dbReference>
<dbReference type="STRING" id="1423815.FC27_GL001391"/>
<comment type="caution">
    <text evidence="10">The sequence shown here is derived from an EMBL/GenBank/DDBJ whole genome shotgun (WGS) entry which is preliminary data.</text>
</comment>
<dbReference type="RefSeq" id="WP_010623802.1">
    <property type="nucleotide sequence ID" value="NZ_AZFA01000003.1"/>
</dbReference>
<dbReference type="GO" id="GO:0006534">
    <property type="term" value="P:cysteine metabolic process"/>
    <property type="evidence" value="ECO:0007669"/>
    <property type="project" value="UniProtKB-UniRule"/>
</dbReference>
<dbReference type="InterPro" id="IPR016454">
    <property type="entry name" value="Cysteine_dSase"/>
</dbReference>
<dbReference type="PANTHER" id="PTHR43586">
    <property type="entry name" value="CYSTEINE DESULFURASE"/>
    <property type="match status" value="1"/>
</dbReference>
<keyword evidence="4 8" id="KW-0808">Transferase</keyword>
<dbReference type="PATRIC" id="fig|1423815.3.peg.1425"/>
<dbReference type="Pfam" id="PF00266">
    <property type="entry name" value="Aminotran_5"/>
    <property type="match status" value="1"/>
</dbReference>
<evidence type="ECO:0000256" key="5">
    <source>
        <dbReference type="ARBA" id="ARBA00022898"/>
    </source>
</evidence>
<evidence type="ECO:0000313" key="11">
    <source>
        <dbReference type="Proteomes" id="UP000051647"/>
    </source>
</evidence>
<dbReference type="GO" id="GO:0030170">
    <property type="term" value="F:pyridoxal phosphate binding"/>
    <property type="evidence" value="ECO:0007669"/>
    <property type="project" value="UniProtKB-UniRule"/>
</dbReference>
<dbReference type="PIRSF" id="PIRSF005572">
    <property type="entry name" value="NifS"/>
    <property type="match status" value="1"/>
</dbReference>
<dbReference type="InterPro" id="IPR015421">
    <property type="entry name" value="PyrdxlP-dep_Trfase_major"/>
</dbReference>
<comment type="similarity">
    <text evidence="2 8">Belongs to the class-V pyridoxal-phosphate-dependent aminotransferase family. Csd subfamily.</text>
</comment>
<dbReference type="Proteomes" id="UP000051647">
    <property type="component" value="Unassembled WGS sequence"/>
</dbReference>
<dbReference type="EC" id="2.8.1.7" evidence="3 8"/>
<proteinExistence type="inferred from homology"/>
<dbReference type="EMBL" id="AZFA01000003">
    <property type="protein sequence ID" value="KRL67855.1"/>
    <property type="molecule type" value="Genomic_DNA"/>
</dbReference>
<dbReference type="OrthoDB" id="9804366at2"/>
<dbReference type="GO" id="GO:0016829">
    <property type="term" value="F:lyase activity"/>
    <property type="evidence" value="ECO:0007669"/>
    <property type="project" value="UniProtKB-KW"/>
</dbReference>
<evidence type="ECO:0000256" key="1">
    <source>
        <dbReference type="ARBA" id="ARBA00001933"/>
    </source>
</evidence>
<comment type="catalytic activity">
    <reaction evidence="6 8">
        <text>(sulfur carrier)-H + L-cysteine = (sulfur carrier)-SH + L-alanine</text>
        <dbReference type="Rhea" id="RHEA:43892"/>
        <dbReference type="Rhea" id="RHEA-COMP:14737"/>
        <dbReference type="Rhea" id="RHEA-COMP:14739"/>
        <dbReference type="ChEBI" id="CHEBI:29917"/>
        <dbReference type="ChEBI" id="CHEBI:35235"/>
        <dbReference type="ChEBI" id="CHEBI:57972"/>
        <dbReference type="ChEBI" id="CHEBI:64428"/>
        <dbReference type="EC" id="2.8.1.7"/>
    </reaction>
</comment>
<dbReference type="PROSITE" id="PS00595">
    <property type="entry name" value="AA_TRANSFER_CLASS_5"/>
    <property type="match status" value="1"/>
</dbReference>
<dbReference type="CDD" id="cd06453">
    <property type="entry name" value="SufS_like"/>
    <property type="match status" value="1"/>
</dbReference>
<evidence type="ECO:0000313" key="10">
    <source>
        <dbReference type="EMBL" id="KRL67855.1"/>
    </source>
</evidence>
<organism evidence="10 11">
    <name type="scientific">Companilactobacillus versmoldensis DSM 14857 = KCTC 3814</name>
    <dbReference type="NCBI Taxonomy" id="1423815"/>
    <lineage>
        <taxon>Bacteria</taxon>
        <taxon>Bacillati</taxon>
        <taxon>Bacillota</taxon>
        <taxon>Bacilli</taxon>
        <taxon>Lactobacillales</taxon>
        <taxon>Lactobacillaceae</taxon>
        <taxon>Companilactobacillus</taxon>
    </lineage>
</organism>
<dbReference type="InterPro" id="IPR015422">
    <property type="entry name" value="PyrdxlP-dep_Trfase_small"/>
</dbReference>
<feature type="domain" description="Aminotransferase class V" evidence="9">
    <location>
        <begin position="25"/>
        <end position="396"/>
    </location>
</feature>
<comment type="function">
    <text evidence="8">Catalyzes the removal of elemental sulfur and selenium atoms from L-cysteine, L-cystine, L-selenocysteine, and L-selenocystine to produce L-alanine.</text>
</comment>
<evidence type="ECO:0000256" key="4">
    <source>
        <dbReference type="ARBA" id="ARBA00022679"/>
    </source>
</evidence>
<dbReference type="InterPro" id="IPR020578">
    <property type="entry name" value="Aminotrans_V_PyrdxlP_BS"/>
</dbReference>
<keyword evidence="5 8" id="KW-0663">Pyridoxal phosphate</keyword>